<dbReference type="Proteomes" id="UP000321513">
    <property type="component" value="Unassembled WGS sequence"/>
</dbReference>
<feature type="domain" description="Peptidase M28" evidence="1">
    <location>
        <begin position="279"/>
        <end position="490"/>
    </location>
</feature>
<protein>
    <recommendedName>
        <fullName evidence="1">Peptidase M28 domain-containing protein</fullName>
    </recommendedName>
</protein>
<sequence length="511" mass="56564">MKKLLLPVFGTALLMAGFNAIGQKGQKQPINYANNYAQTITAIELKEKLSVLASREMEGRETASPGQRKAAAYIESHFSKLGLQPGTATGFQMQYPIYQDTLLEASLKVGGKNQRVDSSFSLNIVSAPNGTFDIKEIIFASYGIVDSARNDYQSLDVKGKWVLIFEGTPASPSPVFDRRSPYSSRAKVEQAVKLGAKGVFIMSSDFPKRALETKGAMYLKKPTAATVPIITISSNLAHQLLGLNPAQLLQSIKNIPVGSYSADAQFVTNKRTLLLQSSNVIGVLPGTDKADEYVLITGHYDHLGTRGKDIFYGADDDGSGTTSVIEIAEAFAKAKNEGHGPRRSIVFMTVSGEEKGLLGSEFYSENPVFPLNKVSVDLNIDMVGRIDPNYKGDSLNYVYIIGDDKLSSDLAPITDSVNTAYVKMQLDRRFNDLKDPNRYYYRSDHYNFAKSGVPVIFYFNGTHADYHRPTDTVDKINFDLMAKRVKLVFYTAWEMANRNDMVKRNIPLQRL</sequence>
<accession>A0A512BBH2</accession>
<gene>
    <name evidence="2" type="ORF">SAE01_18120</name>
</gene>
<dbReference type="Gene3D" id="3.50.30.30">
    <property type="match status" value="1"/>
</dbReference>
<dbReference type="InterPro" id="IPR046450">
    <property type="entry name" value="PA_dom_sf"/>
</dbReference>
<dbReference type="PANTHER" id="PTHR12147:SF26">
    <property type="entry name" value="PEPTIDASE M28 DOMAIN-CONTAINING PROTEIN"/>
    <property type="match status" value="1"/>
</dbReference>
<evidence type="ECO:0000313" key="2">
    <source>
        <dbReference type="EMBL" id="GEO09316.1"/>
    </source>
</evidence>
<proteinExistence type="predicted"/>
<reference evidence="2 3" key="1">
    <citation type="submission" date="2019-07" db="EMBL/GenBank/DDBJ databases">
        <title>Whole genome shotgun sequence of Segetibacter aerophilus NBRC 106135.</title>
        <authorList>
            <person name="Hosoyama A."/>
            <person name="Uohara A."/>
            <person name="Ohji S."/>
            <person name="Ichikawa N."/>
        </authorList>
    </citation>
    <scope>NUCLEOTIDE SEQUENCE [LARGE SCALE GENOMIC DNA]</scope>
    <source>
        <strain evidence="2 3">NBRC 106135</strain>
    </source>
</reference>
<dbReference type="EMBL" id="BJYT01000006">
    <property type="protein sequence ID" value="GEO09316.1"/>
    <property type="molecule type" value="Genomic_DNA"/>
</dbReference>
<evidence type="ECO:0000313" key="3">
    <source>
        <dbReference type="Proteomes" id="UP000321513"/>
    </source>
</evidence>
<dbReference type="AlphaFoldDB" id="A0A512BBH2"/>
<name>A0A512BBH2_9BACT</name>
<dbReference type="SUPFAM" id="SSF52025">
    <property type="entry name" value="PA domain"/>
    <property type="match status" value="1"/>
</dbReference>
<dbReference type="PANTHER" id="PTHR12147">
    <property type="entry name" value="METALLOPEPTIDASE M28 FAMILY MEMBER"/>
    <property type="match status" value="1"/>
</dbReference>
<dbReference type="OrthoDB" id="9764939at2"/>
<dbReference type="InterPro" id="IPR045175">
    <property type="entry name" value="M28_fam"/>
</dbReference>
<dbReference type="GO" id="GO:0006508">
    <property type="term" value="P:proteolysis"/>
    <property type="evidence" value="ECO:0007669"/>
    <property type="project" value="InterPro"/>
</dbReference>
<dbReference type="GO" id="GO:0008235">
    <property type="term" value="F:metalloexopeptidase activity"/>
    <property type="evidence" value="ECO:0007669"/>
    <property type="project" value="InterPro"/>
</dbReference>
<evidence type="ECO:0000259" key="1">
    <source>
        <dbReference type="Pfam" id="PF04389"/>
    </source>
</evidence>
<organism evidence="2 3">
    <name type="scientific">Segetibacter aerophilus</name>
    <dbReference type="NCBI Taxonomy" id="670293"/>
    <lineage>
        <taxon>Bacteria</taxon>
        <taxon>Pseudomonadati</taxon>
        <taxon>Bacteroidota</taxon>
        <taxon>Chitinophagia</taxon>
        <taxon>Chitinophagales</taxon>
        <taxon>Chitinophagaceae</taxon>
        <taxon>Segetibacter</taxon>
    </lineage>
</organism>
<keyword evidence="3" id="KW-1185">Reference proteome</keyword>
<dbReference type="Pfam" id="PF04389">
    <property type="entry name" value="Peptidase_M28"/>
    <property type="match status" value="1"/>
</dbReference>
<dbReference type="InterPro" id="IPR007484">
    <property type="entry name" value="Peptidase_M28"/>
</dbReference>
<dbReference type="SUPFAM" id="SSF53187">
    <property type="entry name" value="Zn-dependent exopeptidases"/>
    <property type="match status" value="1"/>
</dbReference>
<dbReference type="Gene3D" id="3.40.630.10">
    <property type="entry name" value="Zn peptidases"/>
    <property type="match status" value="2"/>
</dbReference>
<dbReference type="RefSeq" id="WP_147203444.1">
    <property type="nucleotide sequence ID" value="NZ_BJYT01000006.1"/>
</dbReference>
<comment type="caution">
    <text evidence="2">The sequence shown here is derived from an EMBL/GenBank/DDBJ whole genome shotgun (WGS) entry which is preliminary data.</text>
</comment>